<keyword evidence="1" id="KW-0812">Transmembrane</keyword>
<sequence>MNGIIVLVVLIISISIGLTKLNRIGGSHKKIAKMIAIALVLLFMYIIFLGPSFRLSGKASAMANAFIDKEHEWIGMIELNGNEFHMFYDPVEEEYMTVFVDKLVIGFRSNTSVHLNPHFEDSIRTIGTMNMEDEGRLYSVFMIDVKEQGIDKLALIDAKGNILSSQEVNADEPTQIAYVFTGKDDYFNCELVAINKSGERLYYYGYEHGENHLREEEYKWHAY</sequence>
<feature type="transmembrane region" description="Helical" evidence="1">
    <location>
        <begin position="6"/>
        <end position="22"/>
    </location>
</feature>
<organism evidence="2 3">
    <name type="scientific">Dethiosulfatibacter aminovorans DSM 17477</name>
    <dbReference type="NCBI Taxonomy" id="1121476"/>
    <lineage>
        <taxon>Bacteria</taxon>
        <taxon>Bacillati</taxon>
        <taxon>Bacillota</taxon>
        <taxon>Tissierellia</taxon>
        <taxon>Dethiosulfatibacter</taxon>
    </lineage>
</organism>
<dbReference type="STRING" id="1121476.SAMN02745751_01739"/>
<reference evidence="2 3" key="1">
    <citation type="submission" date="2016-11" db="EMBL/GenBank/DDBJ databases">
        <authorList>
            <person name="Jaros S."/>
            <person name="Januszkiewicz K."/>
            <person name="Wedrychowicz H."/>
        </authorList>
    </citation>
    <scope>NUCLEOTIDE SEQUENCE [LARGE SCALE GENOMIC DNA]</scope>
    <source>
        <strain evidence="2 3">DSM 17477</strain>
    </source>
</reference>
<protein>
    <submittedName>
        <fullName evidence="2">Uncharacterized protein</fullName>
    </submittedName>
</protein>
<dbReference type="Proteomes" id="UP000184052">
    <property type="component" value="Unassembled WGS sequence"/>
</dbReference>
<proteinExistence type="predicted"/>
<evidence type="ECO:0000313" key="3">
    <source>
        <dbReference type="Proteomes" id="UP000184052"/>
    </source>
</evidence>
<evidence type="ECO:0000313" key="2">
    <source>
        <dbReference type="EMBL" id="SHJ08904.1"/>
    </source>
</evidence>
<dbReference type="RefSeq" id="WP_073049192.1">
    <property type="nucleotide sequence ID" value="NZ_FQZL01000010.1"/>
</dbReference>
<keyword evidence="1" id="KW-1133">Transmembrane helix</keyword>
<accession>A0A1M6GG09</accession>
<feature type="transmembrane region" description="Helical" evidence="1">
    <location>
        <begin position="34"/>
        <end position="53"/>
    </location>
</feature>
<evidence type="ECO:0000256" key="1">
    <source>
        <dbReference type="SAM" id="Phobius"/>
    </source>
</evidence>
<dbReference type="EMBL" id="FQZL01000010">
    <property type="protein sequence ID" value="SHJ08904.1"/>
    <property type="molecule type" value="Genomic_DNA"/>
</dbReference>
<name>A0A1M6GG09_9FIRM</name>
<dbReference type="AlphaFoldDB" id="A0A1M6GG09"/>
<keyword evidence="1" id="KW-0472">Membrane</keyword>
<keyword evidence="3" id="KW-1185">Reference proteome</keyword>
<gene>
    <name evidence="2" type="ORF">SAMN02745751_01739</name>
</gene>